<accession>E9H9V8</accession>
<protein>
    <recommendedName>
        <fullName evidence="6">Sulfotransferase domain-containing protein</fullName>
    </recommendedName>
</protein>
<dbReference type="EMBL" id="GL732609">
    <property type="protein sequence ID" value="EFX71468.1"/>
    <property type="molecule type" value="Genomic_DNA"/>
</dbReference>
<keyword evidence="5" id="KW-1185">Reference proteome</keyword>
<keyword evidence="3" id="KW-0812">Transmembrane</keyword>
<dbReference type="InParanoid" id="E9H9V8"/>
<keyword evidence="3" id="KW-1133">Transmembrane helix</keyword>
<dbReference type="eggNOG" id="KOG4157">
    <property type="taxonomic scope" value="Eukaryota"/>
</dbReference>
<comment type="similarity">
    <text evidence="1">Belongs to the WSCD family.</text>
</comment>
<keyword evidence="3" id="KW-0472">Membrane</keyword>
<name>E9H9V8_DAPPU</name>
<dbReference type="PANTHER" id="PTHR45964:SF9">
    <property type="entry name" value="SULFOTRANSFERASE"/>
    <property type="match status" value="1"/>
</dbReference>
<feature type="transmembrane region" description="Helical" evidence="3">
    <location>
        <begin position="9"/>
        <end position="27"/>
    </location>
</feature>
<evidence type="ECO:0008006" key="6">
    <source>
        <dbReference type="Google" id="ProtNLM"/>
    </source>
</evidence>
<gene>
    <name evidence="4" type="ORF">DAPPUDRAFT_255675</name>
</gene>
<evidence type="ECO:0000256" key="1">
    <source>
        <dbReference type="ARBA" id="ARBA00010236"/>
    </source>
</evidence>
<dbReference type="SUPFAM" id="SSF52540">
    <property type="entry name" value="P-loop containing nucleoside triphosphate hydrolases"/>
    <property type="match status" value="1"/>
</dbReference>
<feature type="region of interest" description="Disordered" evidence="2">
    <location>
        <begin position="42"/>
        <end position="64"/>
    </location>
</feature>
<dbReference type="HOGENOM" id="CLU_802304_0_0_1"/>
<dbReference type="PANTHER" id="PTHR45964">
    <property type="entry name" value="WSCD FAMILY MEMBER CG9164"/>
    <property type="match status" value="1"/>
</dbReference>
<dbReference type="InterPro" id="IPR027417">
    <property type="entry name" value="P-loop_NTPase"/>
</dbReference>
<dbReference type="AlphaFoldDB" id="E9H9V8"/>
<reference evidence="4 5" key="1">
    <citation type="journal article" date="2011" name="Science">
        <title>The ecoresponsive genome of Daphnia pulex.</title>
        <authorList>
            <person name="Colbourne J.K."/>
            <person name="Pfrender M.E."/>
            <person name="Gilbert D."/>
            <person name="Thomas W.K."/>
            <person name="Tucker A."/>
            <person name="Oakley T.H."/>
            <person name="Tokishita S."/>
            <person name="Aerts A."/>
            <person name="Arnold G.J."/>
            <person name="Basu M.K."/>
            <person name="Bauer D.J."/>
            <person name="Caceres C.E."/>
            <person name="Carmel L."/>
            <person name="Casola C."/>
            <person name="Choi J.H."/>
            <person name="Detter J.C."/>
            <person name="Dong Q."/>
            <person name="Dusheyko S."/>
            <person name="Eads B.D."/>
            <person name="Frohlich T."/>
            <person name="Geiler-Samerotte K.A."/>
            <person name="Gerlach D."/>
            <person name="Hatcher P."/>
            <person name="Jogdeo S."/>
            <person name="Krijgsveld J."/>
            <person name="Kriventseva E.V."/>
            <person name="Kultz D."/>
            <person name="Laforsch C."/>
            <person name="Lindquist E."/>
            <person name="Lopez J."/>
            <person name="Manak J.R."/>
            <person name="Muller J."/>
            <person name="Pangilinan J."/>
            <person name="Patwardhan R.P."/>
            <person name="Pitluck S."/>
            <person name="Pritham E.J."/>
            <person name="Rechtsteiner A."/>
            <person name="Rho M."/>
            <person name="Rogozin I.B."/>
            <person name="Sakarya O."/>
            <person name="Salamov A."/>
            <person name="Schaack S."/>
            <person name="Shapiro H."/>
            <person name="Shiga Y."/>
            <person name="Skalitzky C."/>
            <person name="Smith Z."/>
            <person name="Souvorov A."/>
            <person name="Sung W."/>
            <person name="Tang Z."/>
            <person name="Tsuchiya D."/>
            <person name="Tu H."/>
            <person name="Vos H."/>
            <person name="Wang M."/>
            <person name="Wolf Y.I."/>
            <person name="Yamagata H."/>
            <person name="Yamada T."/>
            <person name="Ye Y."/>
            <person name="Shaw J.R."/>
            <person name="Andrews J."/>
            <person name="Crease T.J."/>
            <person name="Tang H."/>
            <person name="Lucas S.M."/>
            <person name="Robertson H.M."/>
            <person name="Bork P."/>
            <person name="Koonin E.V."/>
            <person name="Zdobnov E.M."/>
            <person name="Grigoriev I.V."/>
            <person name="Lynch M."/>
            <person name="Boore J.L."/>
        </authorList>
    </citation>
    <scope>NUCLEOTIDE SEQUENCE [LARGE SCALE GENOMIC DNA]</scope>
</reference>
<evidence type="ECO:0000256" key="3">
    <source>
        <dbReference type="SAM" id="Phobius"/>
    </source>
</evidence>
<dbReference type="Gene3D" id="3.40.50.300">
    <property type="entry name" value="P-loop containing nucleotide triphosphate hydrolases"/>
    <property type="match status" value="1"/>
</dbReference>
<dbReference type="KEGG" id="dpx:DAPPUDRAFT_255675"/>
<evidence type="ECO:0000313" key="4">
    <source>
        <dbReference type="EMBL" id="EFX71468.1"/>
    </source>
</evidence>
<dbReference type="OMA" id="RREWIMF"/>
<evidence type="ECO:0000313" key="5">
    <source>
        <dbReference type="Proteomes" id="UP000000305"/>
    </source>
</evidence>
<evidence type="ECO:0000256" key="2">
    <source>
        <dbReference type="SAM" id="MobiDB-lite"/>
    </source>
</evidence>
<dbReference type="Proteomes" id="UP000000305">
    <property type="component" value="Unassembled WGS sequence"/>
</dbReference>
<dbReference type="STRING" id="6669.E9H9V8"/>
<dbReference type="PhylomeDB" id="E9H9V8"/>
<feature type="compositionally biased region" description="Low complexity" evidence="2">
    <location>
        <begin position="43"/>
        <end position="64"/>
    </location>
</feature>
<dbReference type="InterPro" id="IPR051589">
    <property type="entry name" value="Sialate-O-sulfotransferase"/>
</dbReference>
<proteinExistence type="inferred from homology"/>
<sequence length="346" mass="39218">MLALQCRHFYFLGVLLFGLSLTMVMTFRSTNINGGVVVVDSGQNQTSNRTNPNQTSTTSQPSSQQLVEGQVSYPWIGDPTCQHFPVQYRMCVGLQFAKNKTRPKWALTSFPGSGVTWTRQLIEGATGIYTGTVYGPDEPNILDGNHHGNQADTDCGCTILIKDHGYPETYPFVGTAGPYQNRGILLIRNPFDALFTFVHFLWSGNDQKGTVSPDLLTGPEWEDHFAYVSKEWAEHAIRWIHNIRNGTVVFYELLLRDTEAELNRLLRAVNLSIDPVDPERMRCTLQHKNRTDRKRSVKPRIPLTPEQYSKMLGSIKRVQDSLRNKGWPLLPLHLYNLHNGDDEESL</sequence>
<organism evidence="4 5">
    <name type="scientific">Daphnia pulex</name>
    <name type="common">Water flea</name>
    <dbReference type="NCBI Taxonomy" id="6669"/>
    <lineage>
        <taxon>Eukaryota</taxon>
        <taxon>Metazoa</taxon>
        <taxon>Ecdysozoa</taxon>
        <taxon>Arthropoda</taxon>
        <taxon>Crustacea</taxon>
        <taxon>Branchiopoda</taxon>
        <taxon>Diplostraca</taxon>
        <taxon>Cladocera</taxon>
        <taxon>Anomopoda</taxon>
        <taxon>Daphniidae</taxon>
        <taxon>Daphnia</taxon>
    </lineage>
</organism>
<dbReference type="OrthoDB" id="5985073at2759"/>